<evidence type="ECO:0008006" key="4">
    <source>
        <dbReference type="Google" id="ProtNLM"/>
    </source>
</evidence>
<keyword evidence="1" id="KW-0732">Signal</keyword>
<reference evidence="2" key="2">
    <citation type="submission" date="2022-06" db="UniProtKB">
        <authorList>
            <consortium name="EnsemblMetazoa"/>
        </authorList>
    </citation>
    <scope>IDENTIFICATION</scope>
    <source>
        <strain evidence="2">DF5081</strain>
    </source>
</reference>
<feature type="signal peptide" evidence="1">
    <location>
        <begin position="1"/>
        <end position="16"/>
    </location>
</feature>
<name>A0A8R1I5H8_CAEJA</name>
<reference evidence="3" key="1">
    <citation type="submission" date="2010-08" db="EMBL/GenBank/DDBJ databases">
        <authorList>
            <consortium name="Caenorhabditis japonica Sequencing Consortium"/>
            <person name="Wilson R.K."/>
        </authorList>
    </citation>
    <scope>NUCLEOTIDE SEQUENCE [LARGE SCALE GENOMIC DNA]</scope>
    <source>
        <strain evidence="3">DF5081</strain>
    </source>
</reference>
<proteinExistence type="predicted"/>
<evidence type="ECO:0000256" key="1">
    <source>
        <dbReference type="SAM" id="SignalP"/>
    </source>
</evidence>
<dbReference type="AlphaFoldDB" id="A0A8R1I5H8"/>
<evidence type="ECO:0000313" key="2">
    <source>
        <dbReference type="EnsemblMetazoa" id="CJA21300.1"/>
    </source>
</evidence>
<keyword evidence="3" id="KW-1185">Reference proteome</keyword>
<accession>A0A8R1I5H8</accession>
<sequence>MIPHLLLVWFIGAGYALPECQVHDVCSNCSLKAELSTKCERNPDDVEKEAFLFCNPRTKKIDIEHSSYLTCTNGTWKQEICSEDGRVYFRLATRECTDPAMQLFHSQGTSGSGRVGDVCSFNTDCLGGMYCAIGQCRCLSTYVAVDAYCYESKGDVLGFLGALCCLQ</sequence>
<dbReference type="Proteomes" id="UP000005237">
    <property type="component" value="Unassembled WGS sequence"/>
</dbReference>
<dbReference type="EnsemblMetazoa" id="CJA21300.1">
    <property type="protein sequence ID" value="CJA21300.1"/>
    <property type="gene ID" value="WBGene00176872"/>
</dbReference>
<organism evidence="2 3">
    <name type="scientific">Caenorhabditis japonica</name>
    <dbReference type="NCBI Taxonomy" id="281687"/>
    <lineage>
        <taxon>Eukaryota</taxon>
        <taxon>Metazoa</taxon>
        <taxon>Ecdysozoa</taxon>
        <taxon>Nematoda</taxon>
        <taxon>Chromadorea</taxon>
        <taxon>Rhabditida</taxon>
        <taxon>Rhabditina</taxon>
        <taxon>Rhabditomorpha</taxon>
        <taxon>Rhabditoidea</taxon>
        <taxon>Rhabditidae</taxon>
        <taxon>Peloderinae</taxon>
        <taxon>Caenorhabditis</taxon>
    </lineage>
</organism>
<protein>
    <recommendedName>
        <fullName evidence="4">EB domain-containing protein</fullName>
    </recommendedName>
</protein>
<evidence type="ECO:0000313" key="3">
    <source>
        <dbReference type="Proteomes" id="UP000005237"/>
    </source>
</evidence>
<feature type="chain" id="PRO_5035745392" description="EB domain-containing protein" evidence="1">
    <location>
        <begin position="17"/>
        <end position="167"/>
    </location>
</feature>